<proteinExistence type="predicted"/>
<dbReference type="Ensembl" id="ENSCMIT00000004530.1">
    <property type="protein sequence ID" value="ENSCMIP00000004368.1"/>
    <property type="gene ID" value="ENSCMIG00000002604.1"/>
</dbReference>
<reference evidence="2" key="4">
    <citation type="submission" date="2025-08" db="UniProtKB">
        <authorList>
            <consortium name="Ensembl"/>
        </authorList>
    </citation>
    <scope>IDENTIFICATION</scope>
</reference>
<evidence type="ECO:0000313" key="3">
    <source>
        <dbReference type="Proteomes" id="UP000314986"/>
    </source>
</evidence>
<dbReference type="AlphaFoldDB" id="A0A4W3GKU1"/>
<reference evidence="3" key="1">
    <citation type="journal article" date="2006" name="Science">
        <title>Ancient noncoding elements conserved in the human genome.</title>
        <authorList>
            <person name="Venkatesh B."/>
            <person name="Kirkness E.F."/>
            <person name="Loh Y.H."/>
            <person name="Halpern A.L."/>
            <person name="Lee A.P."/>
            <person name="Johnson J."/>
            <person name="Dandona N."/>
            <person name="Viswanathan L.D."/>
            <person name="Tay A."/>
            <person name="Venter J.C."/>
            <person name="Strausberg R.L."/>
            <person name="Brenner S."/>
        </authorList>
    </citation>
    <scope>NUCLEOTIDE SEQUENCE [LARGE SCALE GENOMIC DNA]</scope>
</reference>
<evidence type="ECO:0000256" key="1">
    <source>
        <dbReference type="SAM" id="MobiDB-lite"/>
    </source>
</evidence>
<keyword evidence="3" id="KW-1185">Reference proteome</keyword>
<feature type="compositionally biased region" description="Polar residues" evidence="1">
    <location>
        <begin position="126"/>
        <end position="140"/>
    </location>
</feature>
<feature type="region of interest" description="Disordered" evidence="1">
    <location>
        <begin position="73"/>
        <end position="153"/>
    </location>
</feature>
<protein>
    <submittedName>
        <fullName evidence="2">Uncharacterized protein</fullName>
    </submittedName>
</protein>
<dbReference type="InParanoid" id="A0A4W3GKU1"/>
<dbReference type="Proteomes" id="UP000314986">
    <property type="component" value="Unassembled WGS sequence"/>
</dbReference>
<accession>A0A4W3GKU1</accession>
<reference evidence="3" key="3">
    <citation type="journal article" date="2014" name="Nature">
        <title>Elephant shark genome provides unique insights into gnathostome evolution.</title>
        <authorList>
            <consortium name="International Elephant Shark Genome Sequencing Consortium"/>
            <person name="Venkatesh B."/>
            <person name="Lee A.P."/>
            <person name="Ravi V."/>
            <person name="Maurya A.K."/>
            <person name="Lian M.M."/>
            <person name="Swann J.B."/>
            <person name="Ohta Y."/>
            <person name="Flajnik M.F."/>
            <person name="Sutoh Y."/>
            <person name="Kasahara M."/>
            <person name="Hoon S."/>
            <person name="Gangu V."/>
            <person name="Roy S.W."/>
            <person name="Irimia M."/>
            <person name="Korzh V."/>
            <person name="Kondrychyn I."/>
            <person name="Lim Z.W."/>
            <person name="Tay B.H."/>
            <person name="Tohari S."/>
            <person name="Kong K.W."/>
            <person name="Ho S."/>
            <person name="Lorente-Galdos B."/>
            <person name="Quilez J."/>
            <person name="Marques-Bonet T."/>
            <person name="Raney B.J."/>
            <person name="Ingham P.W."/>
            <person name="Tay A."/>
            <person name="Hillier L.W."/>
            <person name="Minx P."/>
            <person name="Boehm T."/>
            <person name="Wilson R.K."/>
            <person name="Brenner S."/>
            <person name="Warren W.C."/>
        </authorList>
    </citation>
    <scope>NUCLEOTIDE SEQUENCE [LARGE SCALE GENOMIC DNA]</scope>
</reference>
<feature type="compositionally biased region" description="Pro residues" evidence="1">
    <location>
        <begin position="102"/>
        <end position="121"/>
    </location>
</feature>
<organism evidence="2 3">
    <name type="scientific">Callorhinchus milii</name>
    <name type="common">Ghost shark</name>
    <dbReference type="NCBI Taxonomy" id="7868"/>
    <lineage>
        <taxon>Eukaryota</taxon>
        <taxon>Metazoa</taxon>
        <taxon>Chordata</taxon>
        <taxon>Craniata</taxon>
        <taxon>Vertebrata</taxon>
        <taxon>Chondrichthyes</taxon>
        <taxon>Holocephali</taxon>
        <taxon>Chimaeriformes</taxon>
        <taxon>Callorhinchidae</taxon>
        <taxon>Callorhinchus</taxon>
    </lineage>
</organism>
<sequence length="153" mass="16287">MGNQQHSSIIIHAGISHTHIHTLSLPANSSPPSLSCQWWGLSIRGGSPHCLPPAFLSPPLTGLLQQVAMPCNTERSSQPTTDYCPCPLEHHPTVPPQLVSQDPPPLRPTVPSPPPSPPPTRRLPTNSSDTSPCSFTTSACSDAMAPASITRRQ</sequence>
<reference evidence="2" key="5">
    <citation type="submission" date="2025-09" db="UniProtKB">
        <authorList>
            <consortium name="Ensembl"/>
        </authorList>
    </citation>
    <scope>IDENTIFICATION</scope>
</reference>
<name>A0A4W3GKU1_CALMI</name>
<reference evidence="3" key="2">
    <citation type="journal article" date="2007" name="PLoS Biol.">
        <title>Survey sequencing and comparative analysis of the elephant shark (Callorhinchus milii) genome.</title>
        <authorList>
            <person name="Venkatesh B."/>
            <person name="Kirkness E.F."/>
            <person name="Loh Y.H."/>
            <person name="Halpern A.L."/>
            <person name="Lee A.P."/>
            <person name="Johnson J."/>
            <person name="Dandona N."/>
            <person name="Viswanathan L.D."/>
            <person name="Tay A."/>
            <person name="Venter J.C."/>
            <person name="Strausberg R.L."/>
            <person name="Brenner S."/>
        </authorList>
    </citation>
    <scope>NUCLEOTIDE SEQUENCE [LARGE SCALE GENOMIC DNA]</scope>
</reference>
<evidence type="ECO:0000313" key="2">
    <source>
        <dbReference type="Ensembl" id="ENSCMIP00000004368.1"/>
    </source>
</evidence>